<evidence type="ECO:0000256" key="1">
    <source>
        <dbReference type="ARBA" id="ARBA00004123"/>
    </source>
</evidence>
<feature type="compositionally biased region" description="Gly residues" evidence="6">
    <location>
        <begin position="230"/>
        <end position="246"/>
    </location>
</feature>
<dbReference type="SUPFAM" id="SSF47113">
    <property type="entry name" value="Histone-fold"/>
    <property type="match status" value="1"/>
</dbReference>
<evidence type="ECO:0000256" key="3">
    <source>
        <dbReference type="ARBA" id="ARBA00023015"/>
    </source>
</evidence>
<feature type="region of interest" description="Disordered" evidence="6">
    <location>
        <begin position="218"/>
        <end position="286"/>
    </location>
</feature>
<dbReference type="GeneID" id="96087492"/>
<evidence type="ECO:0000256" key="4">
    <source>
        <dbReference type="ARBA" id="ARBA00023163"/>
    </source>
</evidence>
<evidence type="ECO:0000256" key="6">
    <source>
        <dbReference type="SAM" id="MobiDB-lite"/>
    </source>
</evidence>
<dbReference type="RefSeq" id="XP_069305938.1">
    <property type="nucleotide sequence ID" value="XM_069453381.1"/>
</dbReference>
<keyword evidence="8" id="KW-1185">Reference proteome</keyword>
<evidence type="ECO:0008006" key="9">
    <source>
        <dbReference type="Google" id="ProtNLM"/>
    </source>
</evidence>
<evidence type="ECO:0000313" key="8">
    <source>
        <dbReference type="Proteomes" id="UP001578633"/>
    </source>
</evidence>
<feature type="compositionally biased region" description="Acidic residues" evidence="6">
    <location>
        <begin position="264"/>
        <end position="276"/>
    </location>
</feature>
<feature type="compositionally biased region" description="Acidic residues" evidence="6">
    <location>
        <begin position="218"/>
        <end position="229"/>
    </location>
</feature>
<accession>A0ABR3UG94</accession>
<protein>
    <recommendedName>
        <fullName evidence="9">TFIID-31kDa-domain-containing protein</fullName>
    </recommendedName>
</protein>
<keyword evidence="5" id="KW-0539">Nucleus</keyword>
<keyword evidence="4" id="KW-0804">Transcription</keyword>
<gene>
    <name evidence="7" type="ORF">ACET3X_007170</name>
</gene>
<reference evidence="7 8" key="1">
    <citation type="submission" date="2024-09" db="EMBL/GenBank/DDBJ databases">
        <title>T2T genomes of carrot and Alternaria dauci and their utility for understanding host-pathogen interaction during carrot leaf blight disease.</title>
        <authorList>
            <person name="Liu W."/>
            <person name="Xu S."/>
            <person name="Ou C."/>
            <person name="Liu X."/>
            <person name="Zhuang F."/>
            <person name="Deng X.W."/>
        </authorList>
    </citation>
    <scope>NUCLEOTIDE SEQUENCE [LARGE SCALE GENOMIC DNA]</scope>
    <source>
        <strain evidence="7 8">A2016</strain>
    </source>
</reference>
<comment type="subcellular location">
    <subcellularLocation>
        <location evidence="1">Nucleus</location>
    </subcellularLocation>
</comment>
<proteinExistence type="inferred from homology"/>
<comment type="similarity">
    <text evidence="2">Belongs to the TAF9 family.</text>
</comment>
<evidence type="ECO:0000313" key="7">
    <source>
        <dbReference type="EMBL" id="KAL1795354.1"/>
    </source>
</evidence>
<dbReference type="InterPro" id="IPR009072">
    <property type="entry name" value="Histone-fold"/>
</dbReference>
<feature type="region of interest" description="Disordered" evidence="6">
    <location>
        <begin position="1"/>
        <end position="73"/>
    </location>
</feature>
<name>A0ABR3UG94_9PLEO</name>
<dbReference type="InterPro" id="IPR003162">
    <property type="entry name" value="TFIID-31"/>
</dbReference>
<keyword evidence="3" id="KW-0805">Transcription regulation</keyword>
<sequence length="286" mass="30166">MASPAAETMQNGISTPPATANAPTLSPPAQPQPSQQPQTNGNTNPTTTSTSTAPSMNPAFPSTSLSDPGTSKRPRDARLIHLILANMGVHAYTERVPLQLLDFAYRYTSSILSDALSYEPPLPTTSSTKKRAGAAGDDANEGVSLAALRTAVGARAAGTFQATLGKEFMSEVAQERNRIALPRVEREFGVRLPPERYCFTGVGWGVKGAWEEELLEEENAGDDEDEMEVDGGGAAENVGFGGGPVGGAVVNGEEGKDTDMGGMDGEEDEDDDEFEEAMGMNRENNP</sequence>
<dbReference type="Pfam" id="PF02291">
    <property type="entry name" value="TFIID-31kDa"/>
    <property type="match status" value="1"/>
</dbReference>
<dbReference type="CDD" id="cd07979">
    <property type="entry name" value="HFD_TAF9"/>
    <property type="match status" value="1"/>
</dbReference>
<comment type="caution">
    <text evidence="7">The sequence shown here is derived from an EMBL/GenBank/DDBJ whole genome shotgun (WGS) entry which is preliminary data.</text>
</comment>
<feature type="region of interest" description="Disordered" evidence="6">
    <location>
        <begin position="117"/>
        <end position="137"/>
    </location>
</feature>
<feature type="compositionally biased region" description="Polar residues" evidence="6">
    <location>
        <begin position="8"/>
        <end position="18"/>
    </location>
</feature>
<feature type="compositionally biased region" description="Polar residues" evidence="6">
    <location>
        <begin position="60"/>
        <end position="69"/>
    </location>
</feature>
<organism evidence="7 8">
    <name type="scientific">Alternaria dauci</name>
    <dbReference type="NCBI Taxonomy" id="48095"/>
    <lineage>
        <taxon>Eukaryota</taxon>
        <taxon>Fungi</taxon>
        <taxon>Dikarya</taxon>
        <taxon>Ascomycota</taxon>
        <taxon>Pezizomycotina</taxon>
        <taxon>Dothideomycetes</taxon>
        <taxon>Pleosporomycetidae</taxon>
        <taxon>Pleosporales</taxon>
        <taxon>Pleosporineae</taxon>
        <taxon>Pleosporaceae</taxon>
        <taxon>Alternaria</taxon>
        <taxon>Alternaria sect. Porri</taxon>
    </lineage>
</organism>
<dbReference type="Proteomes" id="UP001578633">
    <property type="component" value="Chromosome 6"/>
</dbReference>
<dbReference type="InterPro" id="IPR051431">
    <property type="entry name" value="TFIID_subunit_9"/>
</dbReference>
<dbReference type="PANTHER" id="PTHR48068:SF4">
    <property type="entry name" value="TATA-BOX BINDING PROTEIN ASSOCIATED FACTOR 9"/>
    <property type="match status" value="1"/>
</dbReference>
<dbReference type="EMBL" id="JBHGVX010000006">
    <property type="protein sequence ID" value="KAL1795354.1"/>
    <property type="molecule type" value="Genomic_DNA"/>
</dbReference>
<feature type="compositionally biased region" description="Low complexity" evidence="6">
    <location>
        <begin position="32"/>
        <end position="59"/>
    </location>
</feature>
<dbReference type="Gene3D" id="1.10.20.10">
    <property type="entry name" value="Histone, subunit A"/>
    <property type="match status" value="1"/>
</dbReference>
<evidence type="ECO:0000256" key="2">
    <source>
        <dbReference type="ARBA" id="ARBA00007646"/>
    </source>
</evidence>
<evidence type="ECO:0000256" key="5">
    <source>
        <dbReference type="ARBA" id="ARBA00023242"/>
    </source>
</evidence>
<dbReference type="PANTHER" id="PTHR48068">
    <property type="entry name" value="TAF9 RNA POLYMERASE II, TATA BOX-BINDING PROTEIN (TBP)-ASSOCIATED FACTOR"/>
    <property type="match status" value="1"/>
</dbReference>